<organism evidence="7 8">
    <name type="scientific">Arthrobacter burdickii</name>
    <dbReference type="NCBI Taxonomy" id="3035920"/>
    <lineage>
        <taxon>Bacteria</taxon>
        <taxon>Bacillati</taxon>
        <taxon>Actinomycetota</taxon>
        <taxon>Actinomycetes</taxon>
        <taxon>Micrococcales</taxon>
        <taxon>Micrococcaceae</taxon>
        <taxon>Arthrobacter</taxon>
    </lineage>
</organism>
<dbReference type="Proteomes" id="UP001174209">
    <property type="component" value="Unassembled WGS sequence"/>
</dbReference>
<evidence type="ECO:0000313" key="8">
    <source>
        <dbReference type="Proteomes" id="UP001174209"/>
    </source>
</evidence>
<accession>A0ABT8JVT6</accession>
<evidence type="ECO:0000313" key="7">
    <source>
        <dbReference type="EMBL" id="MDN4609288.1"/>
    </source>
</evidence>
<keyword evidence="7" id="KW-0560">Oxidoreductase</keyword>
<evidence type="ECO:0000256" key="3">
    <source>
        <dbReference type="ARBA" id="ARBA00022630"/>
    </source>
</evidence>
<comment type="cofactor">
    <cofactor evidence="1">
        <name>FAD</name>
        <dbReference type="ChEBI" id="CHEBI:57692"/>
    </cofactor>
</comment>
<dbReference type="PANTHER" id="PTHR43014">
    <property type="entry name" value="MERCURIC REDUCTASE"/>
    <property type="match status" value="1"/>
</dbReference>
<dbReference type="InterPro" id="IPR001100">
    <property type="entry name" value="Pyr_nuc-diS_OxRdtase"/>
</dbReference>
<dbReference type="PRINTS" id="PR00368">
    <property type="entry name" value="FADPNR"/>
</dbReference>
<dbReference type="Gene3D" id="3.30.390.30">
    <property type="match status" value="1"/>
</dbReference>
<feature type="domain" description="Pyridine nucleotide-disulphide oxidoreductase dimerisation" evidence="5">
    <location>
        <begin position="358"/>
        <end position="463"/>
    </location>
</feature>
<name>A0ABT8JVT6_9MICC</name>
<evidence type="ECO:0000256" key="2">
    <source>
        <dbReference type="ARBA" id="ARBA00007532"/>
    </source>
</evidence>
<dbReference type="PANTHER" id="PTHR43014:SF2">
    <property type="entry name" value="MERCURIC REDUCTASE"/>
    <property type="match status" value="1"/>
</dbReference>
<dbReference type="InterPro" id="IPR004099">
    <property type="entry name" value="Pyr_nucl-diS_OxRdtase_dimer"/>
</dbReference>
<evidence type="ECO:0000256" key="4">
    <source>
        <dbReference type="ARBA" id="ARBA00022827"/>
    </source>
</evidence>
<reference evidence="7" key="1">
    <citation type="submission" date="2023-06" db="EMBL/GenBank/DDBJ databases">
        <title>MT1 and MT2 Draft Genomes of Novel Species.</title>
        <authorList>
            <person name="Venkateswaran K."/>
        </authorList>
    </citation>
    <scope>NUCLEOTIDE SEQUENCE</scope>
    <source>
        <strain evidence="7">IIF3SC-B10</strain>
    </source>
</reference>
<proteinExistence type="inferred from homology"/>
<dbReference type="InterPro" id="IPR036188">
    <property type="entry name" value="FAD/NAD-bd_sf"/>
</dbReference>
<keyword evidence="4" id="KW-0274">FAD</keyword>
<dbReference type="SUPFAM" id="SSF55424">
    <property type="entry name" value="FAD/NAD-linked reductases, dimerisation (C-terminal) domain"/>
    <property type="match status" value="1"/>
</dbReference>
<dbReference type="InterPro" id="IPR016156">
    <property type="entry name" value="FAD/NAD-linked_Rdtase_dimer_sf"/>
</dbReference>
<keyword evidence="8" id="KW-1185">Reference proteome</keyword>
<evidence type="ECO:0000256" key="1">
    <source>
        <dbReference type="ARBA" id="ARBA00001974"/>
    </source>
</evidence>
<dbReference type="RefSeq" id="WP_301223993.1">
    <property type="nucleotide sequence ID" value="NZ_JAROCG010000001.1"/>
</dbReference>
<keyword evidence="3" id="KW-0285">Flavoprotein</keyword>
<dbReference type="PIRSF" id="PIRSF000350">
    <property type="entry name" value="Mercury_reductase_MerA"/>
    <property type="match status" value="1"/>
</dbReference>
<dbReference type="SUPFAM" id="SSF51905">
    <property type="entry name" value="FAD/NAD(P)-binding domain"/>
    <property type="match status" value="1"/>
</dbReference>
<gene>
    <name evidence="7" type="ORF">P5G52_00230</name>
</gene>
<dbReference type="PRINTS" id="PR00411">
    <property type="entry name" value="PNDRDTASEI"/>
</dbReference>
<evidence type="ECO:0000259" key="5">
    <source>
        <dbReference type="Pfam" id="PF02852"/>
    </source>
</evidence>
<dbReference type="EC" id="1.-.-.-" evidence="7"/>
<protein>
    <submittedName>
        <fullName evidence="7">NAD(P)/FAD-dependent oxidoreductase</fullName>
        <ecNumber evidence="7">1.-.-.-</ecNumber>
    </submittedName>
</protein>
<feature type="domain" description="FAD/NAD(P)-binding" evidence="6">
    <location>
        <begin position="8"/>
        <end position="320"/>
    </location>
</feature>
<comment type="similarity">
    <text evidence="2">Belongs to the class-I pyridine nucleotide-disulfide oxidoreductase family.</text>
</comment>
<dbReference type="Pfam" id="PF02852">
    <property type="entry name" value="Pyr_redox_dim"/>
    <property type="match status" value="1"/>
</dbReference>
<dbReference type="Pfam" id="PF07992">
    <property type="entry name" value="Pyr_redox_2"/>
    <property type="match status" value="1"/>
</dbReference>
<comment type="caution">
    <text evidence="7">The sequence shown here is derived from an EMBL/GenBank/DDBJ whole genome shotgun (WGS) entry which is preliminary data.</text>
</comment>
<dbReference type="InterPro" id="IPR023753">
    <property type="entry name" value="FAD/NAD-binding_dom"/>
</dbReference>
<evidence type="ECO:0000259" key="6">
    <source>
        <dbReference type="Pfam" id="PF07992"/>
    </source>
</evidence>
<sequence length="472" mass="49677">MSEPRTIDVIVIGAGAVGENVAGRVVQKGLSAVLVESDLVGGECSYWACMPSKALLRPGTILNAARSVAGAREAVTGTLDAQQVLERRTSFTSDWDDASQEEWVASAGIELQRGWATLSGEREVTISHDDGSTSVFRATQAVVLATGSTPIVPPIDGLPDLDYWTTREATSAREVPASLAVLGGGVAGIELAQAYARLGAEVTVIARSGILGNYPKEASDLVLDALRGEGVTILTDTATNAVRKEGGRFVLEVGEGRTVTAEKLLVSTGRHPHTSNIGLEALGLDPKKLSRDDTGQVPDAGGWLYAVGDVGGRVQLTHQGKYEARMTGDAIAARAQGILGNSAPDWSPYASTADRGAVPQVVFTDPEIAMVGRTLDQAREDGVNASETSLEIAVAGSSLHSDGYKGWAQMVVDEDRKVLVGVTFAGPEVSEMLHAATIAVVGEVPLDRLWHAVPAYPTVSEIWLRLLEKYGM</sequence>
<dbReference type="GO" id="GO:0016491">
    <property type="term" value="F:oxidoreductase activity"/>
    <property type="evidence" value="ECO:0007669"/>
    <property type="project" value="UniProtKB-KW"/>
</dbReference>
<dbReference type="EMBL" id="JAROCG010000001">
    <property type="protein sequence ID" value="MDN4609288.1"/>
    <property type="molecule type" value="Genomic_DNA"/>
</dbReference>
<dbReference type="Gene3D" id="3.50.50.60">
    <property type="entry name" value="FAD/NAD(P)-binding domain"/>
    <property type="match status" value="2"/>
</dbReference>